<organism evidence="3 4">
    <name type="scientific">Agromyces seonyuensis</name>
    <dbReference type="NCBI Taxonomy" id="2662446"/>
    <lineage>
        <taxon>Bacteria</taxon>
        <taxon>Bacillati</taxon>
        <taxon>Actinomycetota</taxon>
        <taxon>Actinomycetes</taxon>
        <taxon>Micrococcales</taxon>
        <taxon>Microbacteriaceae</taxon>
        <taxon>Agromyces</taxon>
    </lineage>
</organism>
<keyword evidence="4" id="KW-1185">Reference proteome</keyword>
<feature type="compositionally biased region" description="Basic and acidic residues" evidence="1">
    <location>
        <begin position="282"/>
        <end position="298"/>
    </location>
</feature>
<gene>
    <name evidence="3" type="ORF">GB864_12785</name>
</gene>
<comment type="caution">
    <text evidence="3">The sequence shown here is derived from an EMBL/GenBank/DDBJ whole genome shotgun (WGS) entry which is preliminary data.</text>
</comment>
<accession>A0A6I4P4X4</accession>
<dbReference type="AlphaFoldDB" id="A0A6I4P4X4"/>
<evidence type="ECO:0000313" key="3">
    <source>
        <dbReference type="EMBL" id="MWB99419.1"/>
    </source>
</evidence>
<dbReference type="SUPFAM" id="SSF56747">
    <property type="entry name" value="Prim-pol domain"/>
    <property type="match status" value="1"/>
</dbReference>
<evidence type="ECO:0000256" key="1">
    <source>
        <dbReference type="SAM" id="MobiDB-lite"/>
    </source>
</evidence>
<dbReference type="EMBL" id="WSTA01000060">
    <property type="protein sequence ID" value="MWB99419.1"/>
    <property type="molecule type" value="Genomic_DNA"/>
</dbReference>
<feature type="domain" description="DNA primase/polymerase bifunctional N-terminal" evidence="2">
    <location>
        <begin position="19"/>
        <end position="182"/>
    </location>
</feature>
<reference evidence="3 4" key="1">
    <citation type="submission" date="2019-12" db="EMBL/GenBank/DDBJ databases">
        <authorList>
            <person name="Kim Y.S."/>
        </authorList>
    </citation>
    <scope>NUCLEOTIDE SEQUENCE [LARGE SCALE GENOMIC DNA]</scope>
    <source>
        <strain evidence="3 4">MMS17-SY077</strain>
    </source>
</reference>
<feature type="region of interest" description="Disordered" evidence="1">
    <location>
        <begin position="272"/>
        <end position="298"/>
    </location>
</feature>
<sequence length="298" mass="31399">MSIAEVLFTTATLRPRDAAFAFADAGIPVFPCLPDGKRPLTKSGFLDASTDVGVIGIWWSKWPTANLGMPTGTASGVDVVDIDTGANGSGFPALERAQQNGLVDGELARVRTPSGGMHVYFPADPARPQRCWQAASAHVDFRGEGGYVIVPPSSLPTGNTRTAYRVSSLSSAPQHPVDAGALRDFIAPRPTITTTRTVTSDELGPTRLATWVSRLQEGERNHGLFWASCRLVEAGHTPGGIVNALGAAAASVGLSEREIAITIRSAVRHASPAARTPASSWREPETPAGRRGDAPCLR</sequence>
<dbReference type="SMART" id="SM00943">
    <property type="entry name" value="Prim-Pol"/>
    <property type="match status" value="1"/>
</dbReference>
<proteinExistence type="predicted"/>
<dbReference type="Proteomes" id="UP000438182">
    <property type="component" value="Unassembled WGS sequence"/>
</dbReference>
<name>A0A6I4P4X4_9MICO</name>
<dbReference type="CDD" id="cd04859">
    <property type="entry name" value="Prim_Pol"/>
    <property type="match status" value="1"/>
</dbReference>
<evidence type="ECO:0000259" key="2">
    <source>
        <dbReference type="SMART" id="SM00943"/>
    </source>
</evidence>
<protein>
    <submittedName>
        <fullName evidence="3">DNA primase</fullName>
    </submittedName>
</protein>
<dbReference type="InterPro" id="IPR015330">
    <property type="entry name" value="DNA_primase/pol_bifunc_N"/>
</dbReference>
<dbReference type="RefSeq" id="WP_160425648.1">
    <property type="nucleotide sequence ID" value="NZ_WSTA01000060.1"/>
</dbReference>
<evidence type="ECO:0000313" key="4">
    <source>
        <dbReference type="Proteomes" id="UP000438182"/>
    </source>
</evidence>
<dbReference type="Pfam" id="PF09250">
    <property type="entry name" value="Prim-Pol"/>
    <property type="match status" value="1"/>
</dbReference>